<keyword evidence="3 6" id="KW-1133">Transmembrane helix</keyword>
<dbReference type="PANTHER" id="PTHR33048:SF140">
    <property type="entry name" value="ATPASE, PUTATIVE (EUROFUNG)-RELATED"/>
    <property type="match status" value="1"/>
</dbReference>
<feature type="transmembrane region" description="Helical" evidence="6">
    <location>
        <begin position="47"/>
        <end position="68"/>
    </location>
</feature>
<proteinExistence type="inferred from homology"/>
<gene>
    <name evidence="8" type="ORF">N7498_003058</name>
</gene>
<evidence type="ECO:0000256" key="4">
    <source>
        <dbReference type="ARBA" id="ARBA00023136"/>
    </source>
</evidence>
<comment type="similarity">
    <text evidence="5">Belongs to the SAT4 family.</text>
</comment>
<evidence type="ECO:0000259" key="7">
    <source>
        <dbReference type="Pfam" id="PF20684"/>
    </source>
</evidence>
<evidence type="ECO:0000313" key="8">
    <source>
        <dbReference type="EMBL" id="KAJ5216651.1"/>
    </source>
</evidence>
<feature type="domain" description="Rhodopsin" evidence="7">
    <location>
        <begin position="31"/>
        <end position="273"/>
    </location>
</feature>
<evidence type="ECO:0000256" key="1">
    <source>
        <dbReference type="ARBA" id="ARBA00004141"/>
    </source>
</evidence>
<dbReference type="InterPro" id="IPR052337">
    <property type="entry name" value="SAT4-like"/>
</dbReference>
<keyword evidence="2 6" id="KW-0812">Transmembrane</keyword>
<comment type="subcellular location">
    <subcellularLocation>
        <location evidence="1">Membrane</location>
        <topology evidence="1">Multi-pass membrane protein</topology>
    </subcellularLocation>
</comment>
<comment type="caution">
    <text evidence="8">The sequence shown here is derived from an EMBL/GenBank/DDBJ whole genome shotgun (WGS) entry which is preliminary data.</text>
</comment>
<keyword evidence="4 6" id="KW-0472">Membrane</keyword>
<evidence type="ECO:0000256" key="3">
    <source>
        <dbReference type="ARBA" id="ARBA00022989"/>
    </source>
</evidence>
<dbReference type="GO" id="GO:0016020">
    <property type="term" value="C:membrane"/>
    <property type="evidence" value="ECO:0007669"/>
    <property type="project" value="UniProtKB-SubCell"/>
</dbReference>
<reference evidence="8" key="2">
    <citation type="journal article" date="2023" name="IMA Fungus">
        <title>Comparative genomic study of the Penicillium genus elucidates a diverse pangenome and 15 lateral gene transfer events.</title>
        <authorList>
            <person name="Petersen C."/>
            <person name="Sorensen T."/>
            <person name="Nielsen M.R."/>
            <person name="Sondergaard T.E."/>
            <person name="Sorensen J.L."/>
            <person name="Fitzpatrick D.A."/>
            <person name="Frisvad J.C."/>
            <person name="Nielsen K.L."/>
        </authorList>
    </citation>
    <scope>NUCLEOTIDE SEQUENCE</scope>
    <source>
        <strain evidence="8">IBT 15544</strain>
    </source>
</reference>
<sequence>MSSKMPLAGPSLAIFIISIVMMIISIVTVSMRTFVRLYLVRAFGWDDVLMLAALALFLGLNVCSIVGAKNGAGGDRSDYTNYDVYRIALLYWWLSQIFYIWASVLAKISVAVALLRLTIEKIHRIILLCNIGLTIAVGFMFWMVLLLDCHPVSYFWNYADPSKTGTCMSKDDLVKVAYVYSCLTIVTDLTLAILPIFLIWKLQMSYRTKIAVGGMLSMGAIASVAVIVRIPFLRFYADTNFLQSTYQIAIWSVIETGLGITASSLFTLRPLFRWLRHEKFSYDRHTRPSRRGYNEYQLSSLNKDGLKKSHPRVLSHADMPGKKSNVINTVNLPPLRDFITSNISEEDLYPDTRPIASRNHITIQKTFAQTISERHR</sequence>
<evidence type="ECO:0000313" key="9">
    <source>
        <dbReference type="Proteomes" id="UP001150904"/>
    </source>
</evidence>
<dbReference type="InterPro" id="IPR049326">
    <property type="entry name" value="Rhodopsin_dom_fungi"/>
</dbReference>
<dbReference type="RefSeq" id="XP_058312464.1">
    <property type="nucleotide sequence ID" value="XM_058450120.1"/>
</dbReference>
<evidence type="ECO:0000256" key="2">
    <source>
        <dbReference type="ARBA" id="ARBA00022692"/>
    </source>
</evidence>
<feature type="transmembrane region" description="Helical" evidence="6">
    <location>
        <begin position="12"/>
        <end position="35"/>
    </location>
</feature>
<name>A0A9W9TBP5_9EURO</name>
<evidence type="ECO:0000256" key="6">
    <source>
        <dbReference type="SAM" id="Phobius"/>
    </source>
</evidence>
<organism evidence="8 9">
    <name type="scientific">Penicillium cinerascens</name>
    <dbReference type="NCBI Taxonomy" id="70096"/>
    <lineage>
        <taxon>Eukaryota</taxon>
        <taxon>Fungi</taxon>
        <taxon>Dikarya</taxon>
        <taxon>Ascomycota</taxon>
        <taxon>Pezizomycotina</taxon>
        <taxon>Eurotiomycetes</taxon>
        <taxon>Eurotiomycetidae</taxon>
        <taxon>Eurotiales</taxon>
        <taxon>Aspergillaceae</taxon>
        <taxon>Penicillium</taxon>
    </lineage>
</organism>
<keyword evidence="9" id="KW-1185">Reference proteome</keyword>
<dbReference type="OrthoDB" id="5329176at2759"/>
<dbReference type="PANTHER" id="PTHR33048">
    <property type="entry name" value="PTH11-LIKE INTEGRAL MEMBRANE PROTEIN (AFU_ORTHOLOGUE AFUA_5G11245)"/>
    <property type="match status" value="1"/>
</dbReference>
<protein>
    <recommendedName>
        <fullName evidence="7">Rhodopsin domain-containing protein</fullName>
    </recommendedName>
</protein>
<feature type="transmembrane region" description="Helical" evidence="6">
    <location>
        <begin position="212"/>
        <end position="236"/>
    </location>
</feature>
<dbReference type="GeneID" id="83177421"/>
<dbReference type="Pfam" id="PF20684">
    <property type="entry name" value="Fung_rhodopsin"/>
    <property type="match status" value="1"/>
</dbReference>
<feature type="transmembrane region" description="Helical" evidence="6">
    <location>
        <begin position="88"/>
        <end position="115"/>
    </location>
</feature>
<feature type="transmembrane region" description="Helical" evidence="6">
    <location>
        <begin position="178"/>
        <end position="200"/>
    </location>
</feature>
<accession>A0A9W9TBP5</accession>
<dbReference type="Proteomes" id="UP001150904">
    <property type="component" value="Unassembled WGS sequence"/>
</dbReference>
<feature type="transmembrane region" description="Helical" evidence="6">
    <location>
        <begin position="127"/>
        <end position="147"/>
    </location>
</feature>
<feature type="transmembrane region" description="Helical" evidence="6">
    <location>
        <begin position="248"/>
        <end position="268"/>
    </location>
</feature>
<reference evidence="8" key="1">
    <citation type="submission" date="2022-12" db="EMBL/GenBank/DDBJ databases">
        <authorList>
            <person name="Petersen C."/>
        </authorList>
    </citation>
    <scope>NUCLEOTIDE SEQUENCE</scope>
    <source>
        <strain evidence="8">IBT 15544</strain>
    </source>
</reference>
<dbReference type="EMBL" id="JAPQKR010000005">
    <property type="protein sequence ID" value="KAJ5216651.1"/>
    <property type="molecule type" value="Genomic_DNA"/>
</dbReference>
<dbReference type="AlphaFoldDB" id="A0A9W9TBP5"/>
<evidence type="ECO:0000256" key="5">
    <source>
        <dbReference type="ARBA" id="ARBA00038359"/>
    </source>
</evidence>